<name>A0A368FZQ7_ANCCA</name>
<evidence type="ECO:0000313" key="2">
    <source>
        <dbReference type="EMBL" id="RCN36499.1"/>
    </source>
</evidence>
<feature type="compositionally biased region" description="Polar residues" evidence="1">
    <location>
        <begin position="97"/>
        <end position="113"/>
    </location>
</feature>
<dbReference type="Proteomes" id="UP000252519">
    <property type="component" value="Unassembled WGS sequence"/>
</dbReference>
<sequence>MVNKPKDIKPSTESAQSQRNTFSMISANMIQLDKLEDNSESTVVMQLIRDKFPEYIRTKLAKRQHKHGTTWKTSQLLAALDGIIEQQEAVSDFRQPHSGSVSMVAQSSPPISRTRQRYRSRSPSQGSYRRLSKHYANPFDLNRCCFCDSKNHESKHCRNVTSPSARRTMTRQKLCWVCFKPGHRSYRCRNPPWRQCGKDHHTSLCLDSRQQRQSRRKTSPTRREREYNPYRSHHTPSSRESSEERLVGIAHRNEHKITIKVSEKAHPIHAVG</sequence>
<proteinExistence type="predicted"/>
<keyword evidence="3" id="KW-1185">Reference proteome</keyword>
<evidence type="ECO:0000256" key="1">
    <source>
        <dbReference type="SAM" id="MobiDB-lite"/>
    </source>
</evidence>
<organism evidence="2 3">
    <name type="scientific">Ancylostoma caninum</name>
    <name type="common">Dog hookworm</name>
    <dbReference type="NCBI Taxonomy" id="29170"/>
    <lineage>
        <taxon>Eukaryota</taxon>
        <taxon>Metazoa</taxon>
        <taxon>Ecdysozoa</taxon>
        <taxon>Nematoda</taxon>
        <taxon>Chromadorea</taxon>
        <taxon>Rhabditida</taxon>
        <taxon>Rhabditina</taxon>
        <taxon>Rhabditomorpha</taxon>
        <taxon>Strongyloidea</taxon>
        <taxon>Ancylostomatidae</taxon>
        <taxon>Ancylostomatinae</taxon>
        <taxon>Ancylostoma</taxon>
    </lineage>
</organism>
<feature type="region of interest" description="Disordered" evidence="1">
    <location>
        <begin position="94"/>
        <end position="129"/>
    </location>
</feature>
<reference evidence="2 3" key="1">
    <citation type="submission" date="2014-10" db="EMBL/GenBank/DDBJ databases">
        <title>Draft genome of the hookworm Ancylostoma caninum.</title>
        <authorList>
            <person name="Mitreva M."/>
        </authorList>
    </citation>
    <scope>NUCLEOTIDE SEQUENCE [LARGE SCALE GENOMIC DNA]</scope>
    <source>
        <strain evidence="2 3">Baltimore</strain>
    </source>
</reference>
<dbReference type="EMBL" id="JOJR01000552">
    <property type="protein sequence ID" value="RCN36499.1"/>
    <property type="molecule type" value="Genomic_DNA"/>
</dbReference>
<dbReference type="AlphaFoldDB" id="A0A368FZQ7"/>
<accession>A0A368FZQ7</accession>
<feature type="region of interest" description="Disordered" evidence="1">
    <location>
        <begin position="207"/>
        <end position="245"/>
    </location>
</feature>
<dbReference type="OrthoDB" id="7444419at2759"/>
<protein>
    <recommendedName>
        <fullName evidence="4">CCHC-type domain-containing protein</fullName>
    </recommendedName>
</protein>
<evidence type="ECO:0000313" key="3">
    <source>
        <dbReference type="Proteomes" id="UP000252519"/>
    </source>
</evidence>
<comment type="caution">
    <text evidence="2">The sequence shown here is derived from an EMBL/GenBank/DDBJ whole genome shotgun (WGS) entry which is preliminary data.</text>
</comment>
<evidence type="ECO:0008006" key="4">
    <source>
        <dbReference type="Google" id="ProtNLM"/>
    </source>
</evidence>
<gene>
    <name evidence="2" type="ORF">ANCCAN_17627</name>
</gene>